<proteinExistence type="predicted"/>
<dbReference type="SUPFAM" id="SSF55961">
    <property type="entry name" value="Bet v1-like"/>
    <property type="match status" value="1"/>
</dbReference>
<evidence type="ECO:0000313" key="3">
    <source>
        <dbReference type="Proteomes" id="UP000619244"/>
    </source>
</evidence>
<protein>
    <submittedName>
        <fullName evidence="2">Uncharacterized protein</fullName>
    </submittedName>
</protein>
<dbReference type="Pfam" id="PF10604">
    <property type="entry name" value="Polyketide_cyc2"/>
    <property type="match status" value="1"/>
</dbReference>
<sequence length="161" mass="17950">MATLHIKPGDRTVAVTVQQRTRSTPQDALRILAPIDLPTVFRPVFPFPGISEVKNRTEAWDHAGPRRNPQFDDGSQADEELTEYTPGSSFAYRLTNFTDVLSRLAAGVRGEFNVSPDGDGALIRWAHEFKPLPGRLDLPVSPVRRSSRQPAGSWMRQEWAG</sequence>
<gene>
    <name evidence="2" type="ORF">GCM10010358_14520</name>
</gene>
<dbReference type="Gene3D" id="3.30.530.20">
    <property type="match status" value="1"/>
</dbReference>
<evidence type="ECO:0000313" key="2">
    <source>
        <dbReference type="EMBL" id="GGX61051.1"/>
    </source>
</evidence>
<evidence type="ECO:0000256" key="1">
    <source>
        <dbReference type="SAM" id="MobiDB-lite"/>
    </source>
</evidence>
<keyword evidence="3" id="KW-1185">Reference proteome</keyword>
<feature type="region of interest" description="Disordered" evidence="1">
    <location>
        <begin position="141"/>
        <end position="161"/>
    </location>
</feature>
<accession>A0A918KF68</accession>
<dbReference type="InterPro" id="IPR023393">
    <property type="entry name" value="START-like_dom_sf"/>
</dbReference>
<reference evidence="2" key="2">
    <citation type="submission" date="2020-09" db="EMBL/GenBank/DDBJ databases">
        <authorList>
            <person name="Sun Q."/>
            <person name="Ohkuma M."/>
        </authorList>
    </citation>
    <scope>NUCLEOTIDE SEQUENCE</scope>
    <source>
        <strain evidence="2">JCM 4790</strain>
    </source>
</reference>
<organism evidence="2 3">
    <name type="scientific">Streptomyces minutiscleroticus</name>
    <dbReference type="NCBI Taxonomy" id="68238"/>
    <lineage>
        <taxon>Bacteria</taxon>
        <taxon>Bacillati</taxon>
        <taxon>Actinomycetota</taxon>
        <taxon>Actinomycetes</taxon>
        <taxon>Kitasatosporales</taxon>
        <taxon>Streptomycetaceae</taxon>
        <taxon>Streptomyces</taxon>
    </lineage>
</organism>
<dbReference type="InterPro" id="IPR019587">
    <property type="entry name" value="Polyketide_cyclase/dehydratase"/>
</dbReference>
<name>A0A918KF68_9ACTN</name>
<dbReference type="RefSeq" id="WP_190189302.1">
    <property type="nucleotide sequence ID" value="NZ_BMVU01000003.1"/>
</dbReference>
<dbReference type="AlphaFoldDB" id="A0A918KF68"/>
<reference evidence="2" key="1">
    <citation type="journal article" date="2014" name="Int. J. Syst. Evol. Microbiol.">
        <title>Complete genome sequence of Corynebacterium casei LMG S-19264T (=DSM 44701T), isolated from a smear-ripened cheese.</title>
        <authorList>
            <consortium name="US DOE Joint Genome Institute (JGI-PGF)"/>
            <person name="Walter F."/>
            <person name="Albersmeier A."/>
            <person name="Kalinowski J."/>
            <person name="Ruckert C."/>
        </authorList>
    </citation>
    <scope>NUCLEOTIDE SEQUENCE</scope>
    <source>
        <strain evidence="2">JCM 4790</strain>
    </source>
</reference>
<feature type="region of interest" description="Disordered" evidence="1">
    <location>
        <begin position="58"/>
        <end position="80"/>
    </location>
</feature>
<dbReference type="EMBL" id="BMVU01000003">
    <property type="protein sequence ID" value="GGX61051.1"/>
    <property type="molecule type" value="Genomic_DNA"/>
</dbReference>
<comment type="caution">
    <text evidence="2">The sequence shown here is derived from an EMBL/GenBank/DDBJ whole genome shotgun (WGS) entry which is preliminary data.</text>
</comment>
<dbReference type="Proteomes" id="UP000619244">
    <property type="component" value="Unassembled WGS sequence"/>
</dbReference>